<dbReference type="Pfam" id="PF00210">
    <property type="entry name" value="Ferritin"/>
    <property type="match status" value="1"/>
</dbReference>
<evidence type="ECO:0000313" key="10">
    <source>
        <dbReference type="Proteomes" id="UP000321899"/>
    </source>
</evidence>
<comment type="similarity">
    <text evidence="1 6">Belongs to the bacterioferritin family.</text>
</comment>
<feature type="binding site" evidence="7">
    <location>
        <position position="57"/>
    </location>
    <ligand>
        <name>Fe cation</name>
        <dbReference type="ChEBI" id="CHEBI:24875"/>
        <label>1</label>
    </ligand>
</feature>
<dbReference type="InterPro" id="IPR012347">
    <property type="entry name" value="Ferritin-like"/>
</dbReference>
<evidence type="ECO:0000256" key="6">
    <source>
        <dbReference type="PIRNR" id="PIRNR002560"/>
    </source>
</evidence>
<dbReference type="GO" id="GO:0005829">
    <property type="term" value="C:cytosol"/>
    <property type="evidence" value="ECO:0007669"/>
    <property type="project" value="TreeGrafter"/>
</dbReference>
<dbReference type="Gene3D" id="1.20.1260.10">
    <property type="match status" value="1"/>
</dbReference>
<evidence type="ECO:0000256" key="3">
    <source>
        <dbReference type="ARBA" id="ARBA00022617"/>
    </source>
</evidence>
<organism evidence="9 10">
    <name type="scientific">Desulfobotulus mexicanus</name>
    <dbReference type="NCBI Taxonomy" id="2586642"/>
    <lineage>
        <taxon>Bacteria</taxon>
        <taxon>Pseudomonadati</taxon>
        <taxon>Thermodesulfobacteriota</taxon>
        <taxon>Desulfobacteria</taxon>
        <taxon>Desulfobacterales</taxon>
        <taxon>Desulfobacteraceae</taxon>
        <taxon>Desulfobotulus</taxon>
    </lineage>
</organism>
<proteinExistence type="inferred from homology"/>
<dbReference type="CDD" id="cd00907">
    <property type="entry name" value="Bacterioferritin"/>
    <property type="match status" value="1"/>
</dbReference>
<gene>
    <name evidence="9" type="ORF">FIM25_00310</name>
</gene>
<dbReference type="AlphaFoldDB" id="A0A5Q4VGF8"/>
<feature type="binding site" evidence="7">
    <location>
        <position position="57"/>
    </location>
    <ligand>
        <name>Fe cation</name>
        <dbReference type="ChEBI" id="CHEBI:24875"/>
        <label>2</label>
    </ligand>
</feature>
<evidence type="ECO:0000313" key="9">
    <source>
        <dbReference type="EMBL" id="TYT76033.1"/>
    </source>
</evidence>
<feature type="binding site" evidence="7">
    <location>
        <position position="133"/>
    </location>
    <ligand>
        <name>Fe cation</name>
        <dbReference type="ChEBI" id="CHEBI:24875"/>
        <label>2</label>
    </ligand>
</feature>
<feature type="domain" description="Ferritin-like diiron" evidence="8">
    <location>
        <begin position="7"/>
        <end position="151"/>
    </location>
</feature>
<accession>A0A5Q4VGF8</accession>
<dbReference type="InterPro" id="IPR009078">
    <property type="entry name" value="Ferritin-like_SF"/>
</dbReference>
<feature type="binding site" evidence="7">
    <location>
        <position position="56"/>
    </location>
    <ligand>
        <name>Fe cation</name>
        <dbReference type="ChEBI" id="CHEBI:24875"/>
        <label>3</label>
    </ligand>
</feature>
<feature type="binding site" evidence="7">
    <location>
        <position position="24"/>
    </location>
    <ligand>
        <name>Fe cation</name>
        <dbReference type="ChEBI" id="CHEBI:24875"/>
        <label>1</label>
    </ligand>
</feature>
<dbReference type="SUPFAM" id="SSF47240">
    <property type="entry name" value="Ferritin-like"/>
    <property type="match status" value="1"/>
</dbReference>
<keyword evidence="4 6" id="KW-0479">Metal-binding</keyword>
<dbReference type="GO" id="GO:0006879">
    <property type="term" value="P:intracellular iron ion homeostasis"/>
    <property type="evidence" value="ECO:0007669"/>
    <property type="project" value="UniProtKB-KW"/>
</dbReference>
<dbReference type="PANTHER" id="PTHR30295:SF0">
    <property type="entry name" value="BACTERIOFERRITIN"/>
    <property type="match status" value="1"/>
</dbReference>
<feature type="binding site" evidence="7">
    <location>
        <position position="136"/>
    </location>
    <ligand>
        <name>Fe cation</name>
        <dbReference type="ChEBI" id="CHEBI:24875"/>
        <label>2</label>
    </ligand>
</feature>
<dbReference type="PRINTS" id="PR00601">
    <property type="entry name" value="BACFERRITIN"/>
</dbReference>
<name>A0A5Q4VGF8_9BACT</name>
<feature type="binding site" description="axial binding residue" evidence="7">
    <location>
        <position position="58"/>
    </location>
    <ligand>
        <name>heme b</name>
        <dbReference type="ChEBI" id="CHEBI:60344"/>
        <note>ligand shared between dimeric partners</note>
    </ligand>
    <ligandPart>
        <name>Fe</name>
        <dbReference type="ChEBI" id="CHEBI:18248"/>
    </ligandPart>
</feature>
<evidence type="ECO:0000256" key="5">
    <source>
        <dbReference type="ARBA" id="ARBA00023004"/>
    </source>
</evidence>
<dbReference type="EMBL" id="VDMB01000001">
    <property type="protein sequence ID" value="TYT76033.1"/>
    <property type="molecule type" value="Genomic_DNA"/>
</dbReference>
<keyword evidence="10" id="KW-1185">Reference proteome</keyword>
<evidence type="ECO:0000256" key="7">
    <source>
        <dbReference type="PIRSR" id="PIRSR002560-1"/>
    </source>
</evidence>
<feature type="binding site" evidence="7">
    <location>
        <position position="133"/>
    </location>
    <ligand>
        <name>Fe cation</name>
        <dbReference type="ChEBI" id="CHEBI:24875"/>
        <label>1</label>
    </ligand>
</feature>
<feature type="binding site" evidence="7">
    <location>
        <position position="60"/>
    </location>
    <ligand>
        <name>Fe cation</name>
        <dbReference type="ChEBI" id="CHEBI:24875"/>
        <label>1</label>
    </ligand>
</feature>
<protein>
    <recommendedName>
        <fullName evidence="6">Bacterioferritin</fullName>
        <ecNumber evidence="6">1.16.3.1</ecNumber>
    </recommendedName>
</protein>
<dbReference type="EC" id="1.16.3.1" evidence="6"/>
<dbReference type="Proteomes" id="UP000321899">
    <property type="component" value="Unassembled WGS sequence"/>
</dbReference>
<comment type="caution">
    <text evidence="9">The sequence shown here is derived from an EMBL/GenBank/DDBJ whole genome shotgun (WGS) entry which is preliminary data.</text>
</comment>
<dbReference type="GO" id="GO:0008199">
    <property type="term" value="F:ferric iron binding"/>
    <property type="evidence" value="ECO:0007669"/>
    <property type="project" value="InterPro"/>
</dbReference>
<dbReference type="OrthoDB" id="9800505at2"/>
<dbReference type="InterPro" id="IPR008331">
    <property type="entry name" value="Ferritin_DPS_dom"/>
</dbReference>
<feature type="binding site" evidence="7">
    <location>
        <position position="100"/>
    </location>
    <ligand>
        <name>Fe cation</name>
        <dbReference type="ChEBI" id="CHEBI:24875"/>
        <label>2</label>
    </ligand>
</feature>
<evidence type="ECO:0000256" key="1">
    <source>
        <dbReference type="ARBA" id="ARBA00008093"/>
    </source>
</evidence>
<keyword evidence="3" id="KW-0349">Heme</keyword>
<keyword evidence="2 6" id="KW-0409">Iron storage</keyword>
<dbReference type="GO" id="GO:0006826">
    <property type="term" value="P:iron ion transport"/>
    <property type="evidence" value="ECO:0007669"/>
    <property type="project" value="InterPro"/>
</dbReference>
<dbReference type="RefSeq" id="WP_139444986.1">
    <property type="nucleotide sequence ID" value="NZ_VDMB01000001.1"/>
</dbReference>
<dbReference type="InterPro" id="IPR009040">
    <property type="entry name" value="Ferritin-like_diiron"/>
</dbReference>
<evidence type="ECO:0000259" key="8">
    <source>
        <dbReference type="PROSITE" id="PS50905"/>
    </source>
</evidence>
<reference evidence="9 10" key="1">
    <citation type="submission" date="2019-06" db="EMBL/GenBank/DDBJ databases">
        <title>Desulfobotulus mexicanus sp. nov., a novel sulfate-reducing bacterium isolated from the sediment of an alkaline crater lake in Mexico.</title>
        <authorList>
            <person name="Hirschler-Rea A."/>
        </authorList>
    </citation>
    <scope>NUCLEOTIDE SEQUENCE [LARGE SCALE GENOMIC DNA]</scope>
    <source>
        <strain evidence="9 10">PAR22N</strain>
    </source>
</reference>
<dbReference type="PIRSF" id="PIRSF002560">
    <property type="entry name" value="Bacterioferritin"/>
    <property type="match status" value="1"/>
</dbReference>
<comment type="function">
    <text evidence="6">Iron-storage protein, whose ferroxidase center binds Fe(2+), oxidizes it using dioxygen to Fe(3+), and participates in the subsequent Fe(3+) oxide mineral core formation within the central cavity of the BFR protein shell.</text>
</comment>
<sequence>MVEGTKEERRAKVIEVLNQARAMELQAIHQYMNQHYNLDDRDFGELAAKLKLIAIDEMRHAEMFAERIKELGGEPTVTPAGGVERGQEVEVVFAFDADKEDEALDAYNQFLLVCRENGDAISMKLFETIIEEEQAHFNYFDNVNDHIKKLGASYLARVAGTPAETGAMSGGFIGAQGGA</sequence>
<dbReference type="PANTHER" id="PTHR30295">
    <property type="entry name" value="BACTERIOFERRITIN"/>
    <property type="match status" value="1"/>
</dbReference>
<dbReference type="GO" id="GO:0020037">
    <property type="term" value="F:heme binding"/>
    <property type="evidence" value="ECO:0007669"/>
    <property type="project" value="TreeGrafter"/>
</dbReference>
<evidence type="ECO:0000256" key="2">
    <source>
        <dbReference type="ARBA" id="ARBA00022434"/>
    </source>
</evidence>
<evidence type="ECO:0000256" key="4">
    <source>
        <dbReference type="ARBA" id="ARBA00022723"/>
    </source>
</evidence>
<dbReference type="GO" id="GO:0004322">
    <property type="term" value="F:ferroxidase activity"/>
    <property type="evidence" value="ECO:0007669"/>
    <property type="project" value="UniProtKB-EC"/>
</dbReference>
<comment type="catalytic activity">
    <reaction evidence="6">
        <text>4 Fe(2+) + O2 + 4 H(+) = 4 Fe(3+) + 2 H2O</text>
        <dbReference type="Rhea" id="RHEA:11148"/>
        <dbReference type="ChEBI" id="CHEBI:15377"/>
        <dbReference type="ChEBI" id="CHEBI:15378"/>
        <dbReference type="ChEBI" id="CHEBI:15379"/>
        <dbReference type="ChEBI" id="CHEBI:29033"/>
        <dbReference type="ChEBI" id="CHEBI:29034"/>
        <dbReference type="EC" id="1.16.3.1"/>
    </reaction>
</comment>
<keyword evidence="5 6" id="KW-0408">Iron</keyword>
<dbReference type="PROSITE" id="PS50905">
    <property type="entry name" value="FERRITIN_LIKE"/>
    <property type="match status" value="1"/>
</dbReference>
<dbReference type="InterPro" id="IPR002024">
    <property type="entry name" value="Bacterioferritin"/>
</dbReference>